<gene>
    <name evidence="2" type="ORF">ACFOZ1_07940</name>
</gene>
<feature type="compositionally biased region" description="Acidic residues" evidence="1">
    <location>
        <begin position="37"/>
        <end position="70"/>
    </location>
</feature>
<evidence type="ECO:0008006" key="4">
    <source>
        <dbReference type="Google" id="ProtNLM"/>
    </source>
</evidence>
<comment type="caution">
    <text evidence="2">The sequence shown here is derived from an EMBL/GenBank/DDBJ whole genome shotgun (WGS) entry which is preliminary data.</text>
</comment>
<organism evidence="2 3">
    <name type="scientific">Gracilibacillus marinus</name>
    <dbReference type="NCBI Taxonomy" id="630535"/>
    <lineage>
        <taxon>Bacteria</taxon>
        <taxon>Bacillati</taxon>
        <taxon>Bacillota</taxon>
        <taxon>Bacilli</taxon>
        <taxon>Bacillales</taxon>
        <taxon>Bacillaceae</taxon>
        <taxon>Gracilibacillus</taxon>
    </lineage>
</organism>
<evidence type="ECO:0000313" key="3">
    <source>
        <dbReference type="Proteomes" id="UP001595880"/>
    </source>
</evidence>
<dbReference type="EMBL" id="JBHSDV010000002">
    <property type="protein sequence ID" value="MFC4387744.1"/>
    <property type="molecule type" value="Genomic_DNA"/>
</dbReference>
<sequence>MEISQRLLNEIVRKRLDREKAKHEKEVKQLKARIAELEGEPLEPEEVEQPTDEEPEEIEEQSELSDEEQDEYKAKYFDALKRKALLDAGFTLDQLDTYSQYVKGDTEDEIERQALELSREIKGESKYADPNATKTKKVWNFFG</sequence>
<evidence type="ECO:0000313" key="2">
    <source>
        <dbReference type="EMBL" id="MFC4387744.1"/>
    </source>
</evidence>
<accession>A0ABV8VU61</accession>
<proteinExistence type="predicted"/>
<protein>
    <recommendedName>
        <fullName evidence="4">DUF4355 domain-containing protein</fullName>
    </recommendedName>
</protein>
<reference evidence="3" key="1">
    <citation type="journal article" date="2019" name="Int. J. Syst. Evol. Microbiol.">
        <title>The Global Catalogue of Microorganisms (GCM) 10K type strain sequencing project: providing services to taxonomists for standard genome sequencing and annotation.</title>
        <authorList>
            <consortium name="The Broad Institute Genomics Platform"/>
            <consortium name="The Broad Institute Genome Sequencing Center for Infectious Disease"/>
            <person name="Wu L."/>
            <person name="Ma J."/>
        </authorList>
    </citation>
    <scope>NUCLEOTIDE SEQUENCE [LARGE SCALE GENOMIC DNA]</scope>
    <source>
        <strain evidence="3">KACC 14058</strain>
    </source>
</reference>
<feature type="region of interest" description="Disordered" evidence="1">
    <location>
        <begin position="33"/>
        <end position="70"/>
    </location>
</feature>
<dbReference type="RefSeq" id="WP_390198186.1">
    <property type="nucleotide sequence ID" value="NZ_JBHSDV010000002.1"/>
</dbReference>
<keyword evidence="3" id="KW-1185">Reference proteome</keyword>
<name>A0ABV8VU61_9BACI</name>
<evidence type="ECO:0000256" key="1">
    <source>
        <dbReference type="SAM" id="MobiDB-lite"/>
    </source>
</evidence>
<dbReference type="Proteomes" id="UP001595880">
    <property type="component" value="Unassembled WGS sequence"/>
</dbReference>